<evidence type="ECO:0000256" key="1">
    <source>
        <dbReference type="SAM" id="MobiDB-lite"/>
    </source>
</evidence>
<dbReference type="Proteomes" id="UP000008141">
    <property type="component" value="Unassembled WGS sequence"/>
</dbReference>
<dbReference type="eggNOG" id="KOG0192">
    <property type="taxonomic scope" value="Eukaryota"/>
</dbReference>
<dbReference type="Gene3D" id="1.10.510.10">
    <property type="entry name" value="Transferase(Phosphotransferase) domain 1"/>
    <property type="match status" value="1"/>
</dbReference>
<dbReference type="PANTHER" id="PTHR44329:SF214">
    <property type="entry name" value="PROTEIN KINASE DOMAIN-CONTAINING PROTEIN"/>
    <property type="match status" value="1"/>
</dbReference>
<dbReference type="OrthoDB" id="515019at2759"/>
<feature type="transmembrane region" description="Helical" evidence="2">
    <location>
        <begin position="13"/>
        <end position="36"/>
    </location>
</feature>
<keyword evidence="2" id="KW-1133">Transmembrane helix</keyword>
<feature type="region of interest" description="Disordered" evidence="1">
    <location>
        <begin position="47"/>
        <end position="121"/>
    </location>
</feature>
<name>E1ZRY2_CHLVA</name>
<keyword evidence="2" id="KW-0472">Membrane</keyword>
<organism evidence="5">
    <name type="scientific">Chlorella variabilis</name>
    <name type="common">Green alga</name>
    <dbReference type="NCBI Taxonomy" id="554065"/>
    <lineage>
        <taxon>Eukaryota</taxon>
        <taxon>Viridiplantae</taxon>
        <taxon>Chlorophyta</taxon>
        <taxon>core chlorophytes</taxon>
        <taxon>Trebouxiophyceae</taxon>
        <taxon>Chlorellales</taxon>
        <taxon>Chlorellaceae</taxon>
        <taxon>Chlorella clade</taxon>
        <taxon>Chlorella</taxon>
    </lineage>
</organism>
<dbReference type="Pfam" id="PF07714">
    <property type="entry name" value="PK_Tyr_Ser-Thr"/>
    <property type="match status" value="1"/>
</dbReference>
<dbReference type="GO" id="GO:0004674">
    <property type="term" value="F:protein serine/threonine kinase activity"/>
    <property type="evidence" value="ECO:0007669"/>
    <property type="project" value="TreeGrafter"/>
</dbReference>
<dbReference type="InParanoid" id="E1ZRY2"/>
<dbReference type="GeneID" id="17350851"/>
<evidence type="ECO:0000259" key="3">
    <source>
        <dbReference type="Pfam" id="PF07714"/>
    </source>
</evidence>
<evidence type="ECO:0000313" key="4">
    <source>
        <dbReference type="EMBL" id="EFN51383.1"/>
    </source>
</evidence>
<evidence type="ECO:0000256" key="2">
    <source>
        <dbReference type="SAM" id="Phobius"/>
    </source>
</evidence>
<evidence type="ECO:0000313" key="5">
    <source>
        <dbReference type="Proteomes" id="UP000008141"/>
    </source>
</evidence>
<keyword evidence="2" id="KW-0812">Transmembrane</keyword>
<reference evidence="4 5" key="1">
    <citation type="journal article" date="2010" name="Plant Cell">
        <title>The Chlorella variabilis NC64A genome reveals adaptation to photosymbiosis, coevolution with viruses, and cryptic sex.</title>
        <authorList>
            <person name="Blanc G."/>
            <person name="Duncan G."/>
            <person name="Agarkova I."/>
            <person name="Borodovsky M."/>
            <person name="Gurnon J."/>
            <person name="Kuo A."/>
            <person name="Lindquist E."/>
            <person name="Lucas S."/>
            <person name="Pangilinan J."/>
            <person name="Polle J."/>
            <person name="Salamov A."/>
            <person name="Terry A."/>
            <person name="Yamada T."/>
            <person name="Dunigan D.D."/>
            <person name="Grigoriev I.V."/>
            <person name="Claverie J.M."/>
            <person name="Van Etten J.L."/>
        </authorList>
    </citation>
    <scope>NUCLEOTIDE SEQUENCE [LARGE SCALE GENOMIC DNA]</scope>
    <source>
        <strain evidence="4 5">NC64A</strain>
    </source>
</reference>
<dbReference type="SUPFAM" id="SSF56112">
    <property type="entry name" value="Protein kinase-like (PK-like)"/>
    <property type="match status" value="1"/>
</dbReference>
<dbReference type="RefSeq" id="XP_005843485.1">
    <property type="nucleotide sequence ID" value="XM_005843423.1"/>
</dbReference>
<feature type="compositionally biased region" description="Basic and acidic residues" evidence="1">
    <location>
        <begin position="47"/>
        <end position="59"/>
    </location>
</feature>
<protein>
    <recommendedName>
        <fullName evidence="3">Serine-threonine/tyrosine-protein kinase catalytic domain-containing protein</fullName>
    </recommendedName>
</protein>
<keyword evidence="5" id="KW-1185">Reference proteome</keyword>
<dbReference type="InterPro" id="IPR011009">
    <property type="entry name" value="Kinase-like_dom_sf"/>
</dbReference>
<gene>
    <name evidence="4" type="ORF">CHLNCDRAFT_140985</name>
</gene>
<proteinExistence type="predicted"/>
<dbReference type="InterPro" id="IPR051681">
    <property type="entry name" value="Ser/Thr_Kinases-Pseudokinases"/>
</dbReference>
<accession>E1ZRY2</accession>
<dbReference type="InterPro" id="IPR001245">
    <property type="entry name" value="Ser-Thr/Tyr_kinase_cat_dom"/>
</dbReference>
<feature type="domain" description="Serine-threonine/tyrosine-protein kinase catalytic" evidence="3">
    <location>
        <begin position="115"/>
        <end position="184"/>
    </location>
</feature>
<dbReference type="PANTHER" id="PTHR44329">
    <property type="entry name" value="SERINE/THREONINE-PROTEIN KINASE TNNI3K-RELATED"/>
    <property type="match status" value="1"/>
</dbReference>
<sequence>MLDTVVSFTLSEALAVAAAVGLFLGLFSAAALLVLLRWVEKRLVEARPGGDSRPPRHAEPTANAAARRRGEQPPPPPLAGGTVQQQQQQPPPPPDGGRREQQQQQPPPPPYGGGEQPPLSHMPLELIQGQRLGRATDAFAFGVLLWEMYCGERAWAGKSAVQILYARTAKHQRLAVPADCPAGYKASRCRRFCADSSGQFRCAVALAEACLDDDPKRRPSFDQIAATLAGLAREG</sequence>
<dbReference type="KEGG" id="cvr:CHLNCDRAFT_140985"/>
<dbReference type="AlphaFoldDB" id="E1ZRY2"/>
<dbReference type="EMBL" id="GL433864">
    <property type="protein sequence ID" value="EFN51383.1"/>
    <property type="molecule type" value="Genomic_DNA"/>
</dbReference>
<dbReference type="STRING" id="554065.E1ZRY2"/>